<dbReference type="PANTHER" id="PTHR14950:SF37">
    <property type="entry name" value="ENDORIBONUCLEASE DICER"/>
    <property type="match status" value="1"/>
</dbReference>
<feature type="compositionally biased region" description="Acidic residues" evidence="16">
    <location>
        <begin position="1"/>
        <end position="10"/>
    </location>
</feature>
<dbReference type="GO" id="GO:0004525">
    <property type="term" value="F:ribonuclease III activity"/>
    <property type="evidence" value="ECO:0007669"/>
    <property type="project" value="InterPro"/>
</dbReference>
<evidence type="ECO:0000259" key="19">
    <source>
        <dbReference type="PROSITE" id="PS51194"/>
    </source>
</evidence>
<feature type="domain" description="Helicase ATP-binding" evidence="18">
    <location>
        <begin position="36"/>
        <end position="216"/>
    </location>
</feature>
<dbReference type="PANTHER" id="PTHR14950">
    <property type="entry name" value="DICER-RELATED"/>
    <property type="match status" value="1"/>
</dbReference>
<evidence type="ECO:0000313" key="21">
    <source>
        <dbReference type="EMBL" id="KAJ5299051.1"/>
    </source>
</evidence>
<keyword evidence="10" id="KW-0460">Magnesium</keyword>
<dbReference type="Pfam" id="PF00271">
    <property type="entry name" value="Helicase_C"/>
    <property type="match status" value="1"/>
</dbReference>
<evidence type="ECO:0000256" key="5">
    <source>
        <dbReference type="ARBA" id="ARBA00022737"/>
    </source>
</evidence>
<evidence type="ECO:0000256" key="15">
    <source>
        <dbReference type="PROSITE-ProRule" id="PRU00657"/>
    </source>
</evidence>
<dbReference type="OrthoDB" id="416741at2759"/>
<evidence type="ECO:0000259" key="20">
    <source>
        <dbReference type="PROSITE" id="PS51327"/>
    </source>
</evidence>
<dbReference type="PROSITE" id="PS51194">
    <property type="entry name" value="HELICASE_CTER"/>
    <property type="match status" value="1"/>
</dbReference>
<dbReference type="CDD" id="cd00593">
    <property type="entry name" value="RIBOc"/>
    <property type="match status" value="2"/>
</dbReference>
<dbReference type="Pfam" id="PF03368">
    <property type="entry name" value="Dicer_dimer"/>
    <property type="match status" value="1"/>
</dbReference>
<evidence type="ECO:0000259" key="17">
    <source>
        <dbReference type="PROSITE" id="PS50142"/>
    </source>
</evidence>
<dbReference type="PROSITE" id="PS51192">
    <property type="entry name" value="HELICASE_ATP_BIND_1"/>
    <property type="match status" value="1"/>
</dbReference>
<dbReference type="SUPFAM" id="SSF69065">
    <property type="entry name" value="RNase III domain-like"/>
    <property type="match status" value="2"/>
</dbReference>
<keyword evidence="3" id="KW-0930">Antiviral protein</keyword>
<accession>A0A9W9PL36</accession>
<dbReference type="InterPro" id="IPR036389">
    <property type="entry name" value="RNase_III_sf"/>
</dbReference>
<dbReference type="InterPro" id="IPR027417">
    <property type="entry name" value="P-loop_NTPase"/>
</dbReference>
<evidence type="ECO:0000256" key="11">
    <source>
        <dbReference type="ARBA" id="ARBA00022884"/>
    </source>
</evidence>
<dbReference type="GO" id="GO:0046872">
    <property type="term" value="F:metal ion binding"/>
    <property type="evidence" value="ECO:0007669"/>
    <property type="project" value="UniProtKB-KW"/>
</dbReference>
<keyword evidence="9" id="KW-0067">ATP-binding</keyword>
<keyword evidence="5" id="KW-0677">Repeat</keyword>
<dbReference type="Gene3D" id="3.40.50.300">
    <property type="entry name" value="P-loop containing nucleotide triphosphate hydrolases"/>
    <property type="match status" value="2"/>
</dbReference>
<dbReference type="InterPro" id="IPR000999">
    <property type="entry name" value="RNase_III_dom"/>
</dbReference>
<dbReference type="EMBL" id="JAPZBO010000010">
    <property type="protein sequence ID" value="KAJ5299051.1"/>
    <property type="molecule type" value="Genomic_DNA"/>
</dbReference>
<dbReference type="GO" id="GO:0030422">
    <property type="term" value="P:siRNA processing"/>
    <property type="evidence" value="ECO:0007669"/>
    <property type="project" value="TreeGrafter"/>
</dbReference>
<evidence type="ECO:0000259" key="18">
    <source>
        <dbReference type="PROSITE" id="PS51192"/>
    </source>
</evidence>
<evidence type="ECO:0000256" key="7">
    <source>
        <dbReference type="ARBA" id="ARBA00022801"/>
    </source>
</evidence>
<reference evidence="21" key="2">
    <citation type="journal article" date="2023" name="IMA Fungus">
        <title>Comparative genomic study of the Penicillium genus elucidates a diverse pangenome and 15 lateral gene transfer events.</title>
        <authorList>
            <person name="Petersen C."/>
            <person name="Sorensen T."/>
            <person name="Nielsen M.R."/>
            <person name="Sondergaard T.E."/>
            <person name="Sorensen J.L."/>
            <person name="Fitzpatrick D.A."/>
            <person name="Frisvad J.C."/>
            <person name="Nielsen K.L."/>
        </authorList>
    </citation>
    <scope>NUCLEOTIDE SEQUENCE</scope>
    <source>
        <strain evidence="21">IBT 21472</strain>
    </source>
</reference>
<dbReference type="Gene3D" id="3.30.160.380">
    <property type="entry name" value="Dicer dimerisation domain"/>
    <property type="match status" value="1"/>
</dbReference>
<dbReference type="GO" id="GO:0005524">
    <property type="term" value="F:ATP binding"/>
    <property type="evidence" value="ECO:0007669"/>
    <property type="project" value="UniProtKB-KW"/>
</dbReference>
<dbReference type="SMART" id="SM00487">
    <property type="entry name" value="DEXDc"/>
    <property type="match status" value="1"/>
</dbReference>
<name>A0A9W9PL36_9EURO</name>
<evidence type="ECO:0000256" key="16">
    <source>
        <dbReference type="SAM" id="MobiDB-lite"/>
    </source>
</evidence>
<evidence type="ECO:0000256" key="9">
    <source>
        <dbReference type="ARBA" id="ARBA00022840"/>
    </source>
</evidence>
<dbReference type="GO" id="GO:0050688">
    <property type="term" value="P:regulation of defense response to virus"/>
    <property type="evidence" value="ECO:0007669"/>
    <property type="project" value="UniProtKB-KW"/>
</dbReference>
<evidence type="ECO:0000256" key="13">
    <source>
        <dbReference type="ARBA" id="ARBA00023211"/>
    </source>
</evidence>
<dbReference type="FunFam" id="3.40.50.300:FF:002480">
    <property type="entry name" value="Dicer-like protein 2"/>
    <property type="match status" value="1"/>
</dbReference>
<feature type="domain" description="Helicase C-terminal" evidence="19">
    <location>
        <begin position="376"/>
        <end position="554"/>
    </location>
</feature>
<dbReference type="CDD" id="cd18802">
    <property type="entry name" value="SF2_C_dicer"/>
    <property type="match status" value="1"/>
</dbReference>
<dbReference type="PROSITE" id="PS50142">
    <property type="entry name" value="RNASE_3_2"/>
    <property type="match status" value="2"/>
</dbReference>
<dbReference type="FunFam" id="1.10.1520.10:FF:000032">
    <property type="entry name" value="Dicer-like protein 2"/>
    <property type="match status" value="1"/>
</dbReference>
<comment type="cofactor">
    <cofactor evidence="2">
        <name>Mg(2+)</name>
        <dbReference type="ChEBI" id="CHEBI:18420"/>
    </cofactor>
</comment>
<dbReference type="PROSITE" id="PS00517">
    <property type="entry name" value="RNASE_3_1"/>
    <property type="match status" value="1"/>
</dbReference>
<dbReference type="CDD" id="cd18034">
    <property type="entry name" value="DEXHc_dicer"/>
    <property type="match status" value="1"/>
</dbReference>
<feature type="domain" description="RNase III" evidence="17">
    <location>
        <begin position="1105"/>
        <end position="1288"/>
    </location>
</feature>
<dbReference type="InterPro" id="IPR014001">
    <property type="entry name" value="Helicase_ATP-bd"/>
</dbReference>
<keyword evidence="12" id="KW-0051">Antiviral defense</keyword>
<evidence type="ECO:0000256" key="8">
    <source>
        <dbReference type="ARBA" id="ARBA00022806"/>
    </source>
</evidence>
<dbReference type="GO" id="GO:0004386">
    <property type="term" value="F:helicase activity"/>
    <property type="evidence" value="ECO:0007669"/>
    <property type="project" value="UniProtKB-KW"/>
</dbReference>
<protein>
    <recommendedName>
        <fullName evidence="23">Dicer-like protein 2</fullName>
    </recommendedName>
</protein>
<reference evidence="21" key="1">
    <citation type="submission" date="2022-12" db="EMBL/GenBank/DDBJ databases">
        <authorList>
            <person name="Petersen C."/>
        </authorList>
    </citation>
    <scope>NUCLEOTIDE SEQUENCE</scope>
    <source>
        <strain evidence="21">IBT 21472</strain>
    </source>
</reference>
<dbReference type="Gene3D" id="1.10.1520.10">
    <property type="entry name" value="Ribonuclease III domain"/>
    <property type="match status" value="2"/>
</dbReference>
<dbReference type="FunFam" id="3.40.50.300:FF:001669">
    <property type="entry name" value="Dicer-like protein 1"/>
    <property type="match status" value="1"/>
</dbReference>
<dbReference type="GO" id="GO:0051607">
    <property type="term" value="P:defense response to virus"/>
    <property type="evidence" value="ECO:0007669"/>
    <property type="project" value="UniProtKB-KW"/>
</dbReference>
<dbReference type="InterPro" id="IPR038248">
    <property type="entry name" value="Dicer_dimer_sf"/>
</dbReference>
<dbReference type="Pfam" id="PF00270">
    <property type="entry name" value="DEAD"/>
    <property type="match status" value="1"/>
</dbReference>
<evidence type="ECO:0000256" key="3">
    <source>
        <dbReference type="ARBA" id="ARBA00022721"/>
    </source>
</evidence>
<organism evidence="21 22">
    <name type="scientific">Penicillium atrosanguineum</name>
    <dbReference type="NCBI Taxonomy" id="1132637"/>
    <lineage>
        <taxon>Eukaryota</taxon>
        <taxon>Fungi</taxon>
        <taxon>Dikarya</taxon>
        <taxon>Ascomycota</taxon>
        <taxon>Pezizomycotina</taxon>
        <taxon>Eurotiomycetes</taxon>
        <taxon>Eurotiomycetidae</taxon>
        <taxon>Eurotiales</taxon>
        <taxon>Aspergillaceae</taxon>
        <taxon>Penicillium</taxon>
    </lineage>
</organism>
<dbReference type="SMART" id="SM00535">
    <property type="entry name" value="RIBOc"/>
    <property type="match status" value="2"/>
</dbReference>
<comment type="function">
    <text evidence="14">Dicer-like endonuclease involved in cleaving double-stranded RNA in the RNA interference (RNAi) pathway. Produces 21 to 25 bp dsRNAs (siRNAs) which target the selective destruction of homologous RNAs leading to sequence-specific suppression of gene expression, called post-transcriptional gene silencing (PTGS). Part of a broad host defense response against viral infection and transposons.</text>
</comment>
<evidence type="ECO:0000313" key="22">
    <source>
        <dbReference type="Proteomes" id="UP001147746"/>
    </source>
</evidence>
<keyword evidence="11 15" id="KW-0694">RNA-binding</keyword>
<evidence type="ECO:0000256" key="14">
    <source>
        <dbReference type="ARBA" id="ARBA00025403"/>
    </source>
</evidence>
<evidence type="ECO:0000256" key="2">
    <source>
        <dbReference type="ARBA" id="ARBA00001946"/>
    </source>
</evidence>
<keyword evidence="8" id="KW-0347">Helicase</keyword>
<feature type="domain" description="Dicer dsRNA-binding fold" evidence="20">
    <location>
        <begin position="573"/>
        <end position="667"/>
    </location>
</feature>
<dbReference type="InterPro" id="IPR005034">
    <property type="entry name" value="Dicer_dimerisation"/>
</dbReference>
<dbReference type="SUPFAM" id="SSF52540">
    <property type="entry name" value="P-loop containing nucleoside triphosphate hydrolases"/>
    <property type="match status" value="1"/>
</dbReference>
<keyword evidence="4" id="KW-0479">Metal-binding</keyword>
<dbReference type="Pfam" id="PF00636">
    <property type="entry name" value="Ribonuclease_3"/>
    <property type="match status" value="2"/>
</dbReference>
<comment type="cofactor">
    <cofactor evidence="1">
        <name>Mn(2+)</name>
        <dbReference type="ChEBI" id="CHEBI:29035"/>
    </cofactor>
</comment>
<dbReference type="SMART" id="SM00490">
    <property type="entry name" value="HELICc"/>
    <property type="match status" value="1"/>
</dbReference>
<comment type="similarity">
    <text evidence="15">Belongs to the helicase family. Dicer subfamily.</text>
</comment>
<feature type="region of interest" description="Disordered" evidence="16">
    <location>
        <begin position="1"/>
        <end position="24"/>
    </location>
</feature>
<dbReference type="Proteomes" id="UP001147746">
    <property type="component" value="Unassembled WGS sequence"/>
</dbReference>
<keyword evidence="6" id="KW-0547">Nucleotide-binding</keyword>
<dbReference type="InterPro" id="IPR001650">
    <property type="entry name" value="Helicase_C-like"/>
</dbReference>
<keyword evidence="7" id="KW-0378">Hydrolase</keyword>
<evidence type="ECO:0000256" key="6">
    <source>
        <dbReference type="ARBA" id="ARBA00022741"/>
    </source>
</evidence>
<dbReference type="GO" id="GO:0003723">
    <property type="term" value="F:RNA binding"/>
    <property type="evidence" value="ECO:0007669"/>
    <property type="project" value="UniProtKB-UniRule"/>
</dbReference>
<dbReference type="InterPro" id="IPR011545">
    <property type="entry name" value="DEAD/DEAH_box_helicase_dom"/>
</dbReference>
<feature type="domain" description="RNase III" evidence="17">
    <location>
        <begin position="926"/>
        <end position="1066"/>
    </location>
</feature>
<dbReference type="PROSITE" id="PS51327">
    <property type="entry name" value="DICER_DSRBF"/>
    <property type="match status" value="1"/>
</dbReference>
<comment type="caution">
    <text evidence="21">The sequence shown here is derived from an EMBL/GenBank/DDBJ whole genome shotgun (WGS) entry which is preliminary data.</text>
</comment>
<evidence type="ECO:0000256" key="12">
    <source>
        <dbReference type="ARBA" id="ARBA00023118"/>
    </source>
</evidence>
<dbReference type="GO" id="GO:0005737">
    <property type="term" value="C:cytoplasm"/>
    <property type="evidence" value="ECO:0007669"/>
    <property type="project" value="TreeGrafter"/>
</dbReference>
<dbReference type="GO" id="GO:0005634">
    <property type="term" value="C:nucleus"/>
    <property type="evidence" value="ECO:0007669"/>
    <property type="project" value="TreeGrafter"/>
</dbReference>
<keyword evidence="13" id="KW-0464">Manganese</keyword>
<evidence type="ECO:0000256" key="1">
    <source>
        <dbReference type="ARBA" id="ARBA00001936"/>
    </source>
</evidence>
<keyword evidence="22" id="KW-1185">Reference proteome</keyword>
<sequence>MDGEMDETEDQPASVTPELVGSNGASYRPRSYQLEMLETSLQQNIIVAMDTGSGKTHIAVLRIIAELEQCDPKKIVWFLAPTVALCQQQHEVIASQILSVKTRVLTGLDNVDRWTDQAVWNTALKEIRVVVSTHAVLADALGHGFVRMSQLALIIFDEAHHCVRKHAANRIMQDHYHPRRKAFGPHAVPRILGLTASPIVRSSHQELQTIESNLDAVCKTPRTHRAELLEHVHRPYLEGINYVPLKEEHRGFGSRLLMPLKLCVQSFDLRYDPYIEELREKPDTQEQADKVLKTGKTFCSESLKKFLDRSIYIYDELGGWATDYFIMASIEVLQQSIEHDTSLTRLDRVERVFLLELLHGIGIFKDFTESFHLSPKLETLITFLERMDRPAFSGLIFAKRRDTVTVLTRILSLHPSTKDRFRSASFVGWSSTTHHKWTLGDLLRQDMQKNTLSEFRAGRKNLIVSTDVLEEGLDVSACSLVVCYDEPANLKSFVQRRGRARHPDSTYAVMIPKGENSLDLMRKWQELEKAMVEAYLDDQRRCREAWELEKADEVVTGYLFVQSTHARLSAEDAMQHLHHFCNVLPISEHVDNRPMFSFEEDASGLVRGTVTLPNCVHPAVRRAQGKAWWRTERAAGKEAAFRAYEALHKYGLVNDNLLPLRRKTELRFAEEEKIPAIVKASAQYDPYVELAHIWQTTHPQLYKSTIVVKNRDTGVINEDLSMSIILPKSTPMPDPINIYWESDLTLVATFTTPKLFDGASIETIKAIQDITAIYLQAPSSRVQPATRDYVALFAPNIPHEQFKDWIDRYDGSEQAVDVHARDALTPPIGIIRDRAKFSEPRLFRKWLEPDDTKRGLEIECRSIPKRRNFLQIGSIPVPGEDGEPVLKVAAPMPAGGCTIDKLPASKAMFGLLVSALLDRFEATSVALRLNETILKSVGIQNLRHVLTAITTPIAQADTHYQLYEFFGDSVLKFTVGCHLFFEKPKWDEGLLSEYRDKLIKNQHLARAALETGLDSFILVNRFTPRKWNAPRVGEKTTYEPKKRNLAMKVLADVVEALIGAAYIDGGMHRAQACLHRFLPDITHFTSDISSALEPSDRGTSNLVDSHRLAPLLGYTFKDASLLTEALTHPSCQYDATTQSYQRLEFLGDAVLDMVVVSVLAHHPDNLSQGAMTLIKHAVVNANLLAFLCMDLAAPEESTDLAQTPNGSAKFTPRHDKIYLWRFLRTHGGVIEPLLDGSIKRYQALSDQIRYALAHDTHYPWELFASLRADKFISDIVESTLGAMFIDSQGNLDQCYAFAERIGLLTFLRRVISDNVNVQHPRNAAQNMVQASGTLVFKTKRVEKKVSGVVTATYQSTAVHNKKEIALVEGCGSAEEAEVKVSHLVIARLKEQNGDAME</sequence>
<evidence type="ECO:0000256" key="4">
    <source>
        <dbReference type="ARBA" id="ARBA00022723"/>
    </source>
</evidence>
<gene>
    <name evidence="21" type="ORF">N7476_010608</name>
</gene>
<evidence type="ECO:0000256" key="10">
    <source>
        <dbReference type="ARBA" id="ARBA00022842"/>
    </source>
</evidence>
<proteinExistence type="inferred from homology"/>
<evidence type="ECO:0008006" key="23">
    <source>
        <dbReference type="Google" id="ProtNLM"/>
    </source>
</evidence>